<accession>A0ABD3V3W6</accession>
<name>A0ABD3V3W6_SINWO</name>
<evidence type="ECO:0000313" key="2">
    <source>
        <dbReference type="Proteomes" id="UP001634394"/>
    </source>
</evidence>
<sequence>MERLLKLQGGIDEVLERHIQDEKQRWREILKRIFDVIKHLASQNLAMRGHATLKLVSSYDTVMARHLRNVRENSGSVSNLSHDIQNEILSLLANTVRDKIINEIKEAKYFGILQLAEVIRYVHFDCESGHATVKETLSFVQLDKLNAAGYEEIILPSLEEVGLNFFGCRAQMYDNASVMSGSISGVQTKLREKNPKAGFINCDNHSLNLAGVHAASVDPTLVTFYGTIQELYVFFSVSIAHWKMSEKLELTVKKECDTR</sequence>
<evidence type="ECO:0008006" key="3">
    <source>
        <dbReference type="Google" id="ProtNLM"/>
    </source>
</evidence>
<dbReference type="PANTHER" id="PTHR45749">
    <property type="match status" value="1"/>
</dbReference>
<reference evidence="1 2" key="1">
    <citation type="submission" date="2024-11" db="EMBL/GenBank/DDBJ databases">
        <title>Chromosome-level genome assembly of the freshwater bivalve Anodonta woodiana.</title>
        <authorList>
            <person name="Chen X."/>
        </authorList>
    </citation>
    <scope>NUCLEOTIDE SEQUENCE [LARGE SCALE GENOMIC DNA]</scope>
    <source>
        <strain evidence="1">MN2024</strain>
        <tissue evidence="1">Gills</tissue>
    </source>
</reference>
<dbReference type="Proteomes" id="UP001634394">
    <property type="component" value="Unassembled WGS sequence"/>
</dbReference>
<gene>
    <name evidence="1" type="ORF">ACJMK2_011108</name>
</gene>
<keyword evidence="2" id="KW-1185">Reference proteome</keyword>
<dbReference type="PANTHER" id="PTHR45749:SF21">
    <property type="entry name" value="DUF4371 DOMAIN-CONTAINING PROTEIN"/>
    <property type="match status" value="1"/>
</dbReference>
<organism evidence="1 2">
    <name type="scientific">Sinanodonta woodiana</name>
    <name type="common">Chinese pond mussel</name>
    <name type="synonym">Anodonta woodiana</name>
    <dbReference type="NCBI Taxonomy" id="1069815"/>
    <lineage>
        <taxon>Eukaryota</taxon>
        <taxon>Metazoa</taxon>
        <taxon>Spiralia</taxon>
        <taxon>Lophotrochozoa</taxon>
        <taxon>Mollusca</taxon>
        <taxon>Bivalvia</taxon>
        <taxon>Autobranchia</taxon>
        <taxon>Heteroconchia</taxon>
        <taxon>Palaeoheterodonta</taxon>
        <taxon>Unionida</taxon>
        <taxon>Unionoidea</taxon>
        <taxon>Unionidae</taxon>
        <taxon>Unioninae</taxon>
        <taxon>Sinanodonta</taxon>
    </lineage>
</organism>
<comment type="caution">
    <text evidence="1">The sequence shown here is derived from an EMBL/GenBank/DDBJ whole genome shotgun (WGS) entry which is preliminary data.</text>
</comment>
<proteinExistence type="predicted"/>
<evidence type="ECO:0000313" key="1">
    <source>
        <dbReference type="EMBL" id="KAL3856339.1"/>
    </source>
</evidence>
<protein>
    <recommendedName>
        <fullName evidence="3">DUF4371 domain-containing protein</fullName>
    </recommendedName>
</protein>
<dbReference type="EMBL" id="JBJQND010000013">
    <property type="protein sequence ID" value="KAL3856339.1"/>
    <property type="molecule type" value="Genomic_DNA"/>
</dbReference>
<dbReference type="AlphaFoldDB" id="A0ABD3V3W6"/>